<name>A0A9Q4GIK9_9EURY</name>
<accession>A0A9Q4GIK9</accession>
<reference evidence="1" key="1">
    <citation type="submission" date="2022-09" db="EMBL/GenBank/DDBJ databases">
        <title>Haloadaptaus new haloarchaeum isolated from saline soil.</title>
        <authorList>
            <person name="Duran-Viseras A."/>
            <person name="Sanchez-Porro C."/>
            <person name="Ventosa A."/>
        </authorList>
    </citation>
    <scope>NUCLEOTIDE SEQUENCE</scope>
    <source>
        <strain evidence="1">F3-133</strain>
    </source>
</reference>
<dbReference type="Proteomes" id="UP001149411">
    <property type="component" value="Unassembled WGS sequence"/>
</dbReference>
<comment type="caution">
    <text evidence="1">The sequence shown here is derived from an EMBL/GenBank/DDBJ whole genome shotgun (WGS) entry which is preliminary data.</text>
</comment>
<evidence type="ECO:0000313" key="2">
    <source>
        <dbReference type="Proteomes" id="UP001149411"/>
    </source>
</evidence>
<organism evidence="1 2">
    <name type="scientific">Halorutilus salinus</name>
    <dbReference type="NCBI Taxonomy" id="2487751"/>
    <lineage>
        <taxon>Archaea</taxon>
        <taxon>Methanobacteriati</taxon>
        <taxon>Methanobacteriota</taxon>
        <taxon>Stenosarchaea group</taxon>
        <taxon>Halobacteria</taxon>
        <taxon>Halorutilales</taxon>
        <taxon>Halorutilaceae</taxon>
        <taxon>Halorutilus</taxon>
    </lineage>
</organism>
<dbReference type="EMBL" id="RKLV01000005">
    <property type="protein sequence ID" value="MCX2818918.1"/>
    <property type="molecule type" value="Genomic_DNA"/>
</dbReference>
<sequence>MPLDISARIENVEYTPLLCKELNEYGMEDLLSGSAFNDGAFRLRTDGGDLGVSWWVTPKRTRSYPYTRVYDTMDTPKKVTVIPIVKDEGADGDRDYLKWSSVSLMSLLGVYVIPAYYATAVKNPEYENKITGQEFDYEYVVNKIDELLGYQSDALHWNMKEMERLDELAEVCEKKYYEEISAETGVSMHSRSYFKKKMKEMTEGVEEFKRTSKQQSKEAQRREFLTDQPKEKAVYDKGRVTVENFLGGLYHFTADEAMVVDDTVVLIEKKHTRRTMPSLGDIKDGLLKSVVFSNIEEAETKEGTYDVRAGVGMTGDDFPGICTESSEIPDGLKDMYRDRLSNIFDECERNGLVCYGSPSDITRDEERALVADAL</sequence>
<proteinExistence type="predicted"/>
<dbReference type="RefSeq" id="WP_266086758.1">
    <property type="nucleotide sequence ID" value="NZ_RKLV01000005.1"/>
</dbReference>
<protein>
    <submittedName>
        <fullName evidence="1">Uncharacterized protein</fullName>
    </submittedName>
</protein>
<keyword evidence="2" id="KW-1185">Reference proteome</keyword>
<gene>
    <name evidence="1" type="ORF">EGH25_06090</name>
</gene>
<evidence type="ECO:0000313" key="1">
    <source>
        <dbReference type="EMBL" id="MCX2818918.1"/>
    </source>
</evidence>
<dbReference type="AlphaFoldDB" id="A0A9Q4GIK9"/>